<proteinExistence type="predicted"/>
<sequence>MRRVARRTFERIACAGAVLLPVLAFYVALGSGEAALGPAVFAQAAASATVASTNLAPASVAAPLSLSYRTSWIGNTWGFANQRWVQIDVQALAVTPEGDVYTNAPWDEGGGEIGHYRDGQLIGYGGQSHGWGMLGGDAIAVNDDYVFAAQLVVSLGNDMAAQKHLPPEGVVWYGVSRRRRADFREGAPFEGEVNWPGSPLALRVITQSSSAEDYAICGLAADSTRLFVSNQHDNRVEIFDARSMQPVGNFPVREPGRIALAPDGTLWIIERSRTDGARRIAHHARNGALLGTLSLPPGAEPADLTLDSHGRLLVADNGPRQQILIFTAVPRAPAGAAASAANGTHEEASMQLSATLGEAGGIYAGRAGAPGPLRFNGLTGVGVDRAGNVYVSMTGAGPRGFVPGPGNTDGALIESYTPGGKRRFSLQGLLFVDGAQFVDGDPPAVYSGTKRFTLDLSRPPGQEWSYAGYTVDRFRYPYDPFLNLRQGQRGMPLVRDIDGRRLLYTVDMNGTWLRIYRFAADRETAIPSGFVTQSHIDGAWPPNQPPHGGWIWRDTAGEGRFAASDFDQDAARDDGPPMSGWWVDSAGAIWQGTQSQGIRRFPLKGFDRSGNPIYRYAAMQRYAMPAPFNRIARLNYFPADDTMFISGSTREHPFVEYNWNGTGSLLARYDHWTSGKPTLRYAIELPDQGPPTPISLNGFAVAGDYIFGVETETATVRVYERDTGREAGRLKPGPEVGAASGWIDSAMPITAHRLASGEYLVFVEEDAHGKALMYRFTPAARALTSASNNHN</sequence>
<protein>
    <recommendedName>
        <fullName evidence="3">NHL repeat-containing protein</fullName>
    </recommendedName>
</protein>
<keyword evidence="2" id="KW-1185">Reference proteome</keyword>
<dbReference type="InterPro" id="IPR011048">
    <property type="entry name" value="Haem_d1_sf"/>
</dbReference>
<accession>A0A6J5C9W9</accession>
<dbReference type="EMBL" id="CADIKC010000009">
    <property type="protein sequence ID" value="CAB3731701.1"/>
    <property type="molecule type" value="Genomic_DNA"/>
</dbReference>
<dbReference type="InterPro" id="IPR011042">
    <property type="entry name" value="6-blade_b-propeller_TolB-like"/>
</dbReference>
<reference evidence="1 2" key="1">
    <citation type="submission" date="2020-04" db="EMBL/GenBank/DDBJ databases">
        <authorList>
            <person name="De Canck E."/>
        </authorList>
    </citation>
    <scope>NUCLEOTIDE SEQUENCE [LARGE SCALE GENOMIC DNA]</scope>
    <source>
        <strain evidence="1 2">LMG 24238</strain>
    </source>
</reference>
<dbReference type="AlphaFoldDB" id="A0A6J5C9W9"/>
<gene>
    <name evidence="1" type="ORF">LMG24238_05805</name>
</gene>
<dbReference type="Proteomes" id="UP000494255">
    <property type="component" value="Unassembled WGS sequence"/>
</dbReference>
<dbReference type="SUPFAM" id="SSF51004">
    <property type="entry name" value="C-terminal (heme d1) domain of cytochrome cd1-nitrite reductase"/>
    <property type="match status" value="1"/>
</dbReference>
<name>A0A6J5C9W9_9BURK</name>
<organism evidence="1 2">
    <name type="scientific">Paraburkholderia sediminicola</name>
    <dbReference type="NCBI Taxonomy" id="458836"/>
    <lineage>
        <taxon>Bacteria</taxon>
        <taxon>Pseudomonadati</taxon>
        <taxon>Pseudomonadota</taxon>
        <taxon>Betaproteobacteria</taxon>
        <taxon>Burkholderiales</taxon>
        <taxon>Burkholderiaceae</taxon>
        <taxon>Paraburkholderia</taxon>
    </lineage>
</organism>
<dbReference type="GeneID" id="97044388"/>
<dbReference type="InterPro" id="IPR011047">
    <property type="entry name" value="Quinoprotein_ADH-like_sf"/>
</dbReference>
<dbReference type="Gene3D" id="2.120.10.30">
    <property type="entry name" value="TolB, C-terminal domain"/>
    <property type="match status" value="1"/>
</dbReference>
<evidence type="ECO:0000313" key="1">
    <source>
        <dbReference type="EMBL" id="CAB3731701.1"/>
    </source>
</evidence>
<dbReference type="SUPFAM" id="SSF50998">
    <property type="entry name" value="Quinoprotein alcohol dehydrogenase-like"/>
    <property type="match status" value="1"/>
</dbReference>
<dbReference type="RefSeq" id="WP_175053503.1">
    <property type="nucleotide sequence ID" value="NZ_CADIKC010000009.1"/>
</dbReference>
<evidence type="ECO:0000313" key="2">
    <source>
        <dbReference type="Proteomes" id="UP000494255"/>
    </source>
</evidence>
<evidence type="ECO:0008006" key="3">
    <source>
        <dbReference type="Google" id="ProtNLM"/>
    </source>
</evidence>